<reference evidence="1" key="1">
    <citation type="submission" date="2022-10" db="EMBL/GenBank/DDBJ databases">
        <authorList>
            <person name="Yu W.X."/>
        </authorList>
    </citation>
    <scope>NUCLEOTIDE SEQUENCE</scope>
    <source>
        <strain evidence="1">D04</strain>
    </source>
</reference>
<organism evidence="1 2">
    <name type="scientific">Plebeiibacterium marinum</name>
    <dbReference type="NCBI Taxonomy" id="2992111"/>
    <lineage>
        <taxon>Bacteria</taxon>
        <taxon>Pseudomonadati</taxon>
        <taxon>Bacteroidota</taxon>
        <taxon>Bacteroidia</taxon>
        <taxon>Marinilabiliales</taxon>
        <taxon>Marinilabiliaceae</taxon>
        <taxon>Plebeiibacterium</taxon>
    </lineage>
</organism>
<proteinExistence type="predicted"/>
<evidence type="ECO:0000313" key="2">
    <source>
        <dbReference type="Proteomes" id="UP001207408"/>
    </source>
</evidence>
<gene>
    <name evidence="1" type="ORF">OM074_15110</name>
</gene>
<dbReference type="RefSeq" id="WP_301200911.1">
    <property type="nucleotide sequence ID" value="NZ_JAPDPI010000034.1"/>
</dbReference>
<comment type="caution">
    <text evidence="1">The sequence shown here is derived from an EMBL/GenBank/DDBJ whole genome shotgun (WGS) entry which is preliminary data.</text>
</comment>
<sequence length="57" mass="6627">MANMMLFACTTTLKESKDYYPGQFPLEDVLLLDGPFKRARDLNIEVLLKFNVDCFLH</sequence>
<dbReference type="Proteomes" id="UP001207408">
    <property type="component" value="Unassembled WGS sequence"/>
</dbReference>
<name>A0AAE3SL19_9BACT</name>
<dbReference type="EMBL" id="JAPDPI010000034">
    <property type="protein sequence ID" value="MCW3806964.1"/>
    <property type="molecule type" value="Genomic_DNA"/>
</dbReference>
<accession>A0AAE3SL19</accession>
<evidence type="ECO:0000313" key="1">
    <source>
        <dbReference type="EMBL" id="MCW3806964.1"/>
    </source>
</evidence>
<dbReference type="AlphaFoldDB" id="A0AAE3SL19"/>
<protein>
    <submittedName>
        <fullName evidence="1">Uncharacterized protein</fullName>
    </submittedName>
</protein>
<keyword evidence="2" id="KW-1185">Reference proteome</keyword>